<dbReference type="Proteomes" id="UP000001473">
    <property type="component" value="Chromosome"/>
</dbReference>
<evidence type="ECO:0000256" key="1">
    <source>
        <dbReference type="SAM" id="MobiDB-lite"/>
    </source>
</evidence>
<accession>C4LKP3</accession>
<feature type="compositionally biased region" description="Basic and acidic residues" evidence="1">
    <location>
        <begin position="41"/>
        <end position="69"/>
    </location>
</feature>
<dbReference type="Pfam" id="PF11662">
    <property type="entry name" value="DUF3263"/>
    <property type="match status" value="1"/>
</dbReference>
<organism evidence="2 3">
    <name type="scientific">Corynebacterium kroppenstedtii (strain DSM 44385 / JCM 11950 / CIP 105744 / CCUG 35717)</name>
    <dbReference type="NCBI Taxonomy" id="645127"/>
    <lineage>
        <taxon>Bacteria</taxon>
        <taxon>Bacillati</taxon>
        <taxon>Actinomycetota</taxon>
        <taxon>Actinomycetes</taxon>
        <taxon>Mycobacteriales</taxon>
        <taxon>Corynebacteriaceae</taxon>
        <taxon>Corynebacterium</taxon>
    </lineage>
</organism>
<name>C4LKP3_CORK4</name>
<dbReference type="HOGENOM" id="CLU_1871953_0_0_11"/>
<proteinExistence type="predicted"/>
<dbReference type="KEGG" id="ckp:ckrop_1673"/>
<evidence type="ECO:0008006" key="4">
    <source>
        <dbReference type="Google" id="ProtNLM"/>
    </source>
</evidence>
<protein>
    <recommendedName>
        <fullName evidence="4">DUF3263 domain-containing protein</fullName>
    </recommendedName>
</protein>
<dbReference type="AlphaFoldDB" id="C4LKP3"/>
<feature type="region of interest" description="Disordered" evidence="1">
    <location>
        <begin position="1"/>
        <end position="69"/>
    </location>
</feature>
<dbReference type="EMBL" id="CP001620">
    <property type="protein sequence ID" value="ACR18398.1"/>
    <property type="molecule type" value="Genomic_DNA"/>
</dbReference>
<reference evidence="2 3" key="1">
    <citation type="journal article" date="2008" name="J. Biotechnol.">
        <title>Ultrafast pyrosequencing of Corynebacterium kroppenstedtii DSM44385 revealed insights into the physiology of a lipophilic corynebacterium that lacks mycolic acids.</title>
        <authorList>
            <person name="Tauch A."/>
            <person name="Schneider J."/>
            <person name="Szczepanowski R."/>
            <person name="Tilker A."/>
            <person name="Viehoever P."/>
            <person name="Gartemann K.-H."/>
            <person name="Arnold W."/>
            <person name="Blom J."/>
            <person name="Brinkrolf K."/>
            <person name="Brune I."/>
            <person name="Goetker S."/>
            <person name="Weisshaar B."/>
            <person name="Goesmann A."/>
            <person name="Droege M."/>
            <person name="Puehler A."/>
        </authorList>
    </citation>
    <scope>NUCLEOTIDE SEQUENCE [LARGE SCALE GENOMIC DNA]</scope>
    <source>
        <strain evidence="3">DSM 44385 / JCM 11950 / CIP 105744 / CCUG 35717</strain>
    </source>
</reference>
<gene>
    <name evidence="2" type="ordered locus">ckrop_1673</name>
</gene>
<dbReference type="InterPro" id="IPR021678">
    <property type="entry name" value="DUF3263"/>
</dbReference>
<evidence type="ECO:0000313" key="3">
    <source>
        <dbReference type="Proteomes" id="UP000001473"/>
    </source>
</evidence>
<keyword evidence="3" id="KW-1185">Reference proteome</keyword>
<dbReference type="STRING" id="645127.ckrop_1673"/>
<evidence type="ECO:0000313" key="2">
    <source>
        <dbReference type="EMBL" id="ACR18398.1"/>
    </source>
</evidence>
<sequence>MPTDVVDGFSDCGVNNRVTTNDAGSAHNEGDTSDSAQDSATAHDADDTTSDAHNDSQNEDKTQRGLTDDERRMLEFERRVWRRDSAKDELIRRRFNLSPIRYYQRLFRLIQRREALEEFPTTVSRLLRIANSDRPY</sequence>